<dbReference type="InterPro" id="IPR014756">
    <property type="entry name" value="Ig_E-set"/>
</dbReference>
<feature type="compositionally biased region" description="Basic and acidic residues" evidence="1">
    <location>
        <begin position="282"/>
        <end position="291"/>
    </location>
</feature>
<dbReference type="STRING" id="4846.A0A367ISE0"/>
<dbReference type="Pfam" id="PF02752">
    <property type="entry name" value="Arrestin_C"/>
    <property type="match status" value="1"/>
</dbReference>
<feature type="compositionally biased region" description="Pro residues" evidence="1">
    <location>
        <begin position="421"/>
        <end position="431"/>
    </location>
</feature>
<name>A0A367ISE0_RHIST</name>
<sequence length="536" mass="60116">IPKLLKVKYKITAVHNRPYMIVEKLCSTATEIVTILEKINVESDHFKGEYSVSTELALTGESKKVKVIATLGKRAALKGDTIPITVTIHHTGATAKKKGIQVQLLRYVYYGKNRNEVFGPKVLSETSTDIDISGLNFTKSFQLKLTTPKTSLCPTVDKSCDVFKIEYNIKVKINLNEENRFRTDRANDIVSFNMPIIIGTLPQYDFNIDDDDEEEEELLAQKTDDSSEYSQVFEKMNELDIGSAPITPITPISLEAESNPLATQFHKPNEYIDDDQPTKPNEYTEDRSQRDIKPLPKLQEEEYSILGSPLVPSPTRNTFRNVPENMPSVHHRVTIISPLLEQSVESPSTKFEIQQGLPLQRHMPSLEIKSFGTRKRISSVPPPVPSPVPSPVPPPVSFPLAPPPLPARRLTSSTSLQNKPLPRPIPPPLPSRPVSYSSTPVIPTMNHLQYNAPLIHMPLPSSSSQPSLPIHSPPPPPSIMYSQQAYDPSHYHPLQPTFPYYNHPSSTHQTYSPHANHSSYGNNHDPINNWAHSFYN</sequence>
<evidence type="ECO:0000313" key="4">
    <source>
        <dbReference type="Proteomes" id="UP000253551"/>
    </source>
</evidence>
<dbReference type="Proteomes" id="UP000253551">
    <property type="component" value="Unassembled WGS sequence"/>
</dbReference>
<feature type="region of interest" description="Disordered" evidence="1">
    <location>
        <begin position="267"/>
        <end position="291"/>
    </location>
</feature>
<feature type="region of interest" description="Disordered" evidence="1">
    <location>
        <begin position="399"/>
        <end position="432"/>
    </location>
</feature>
<proteinExistence type="predicted"/>
<evidence type="ECO:0000256" key="1">
    <source>
        <dbReference type="SAM" id="MobiDB-lite"/>
    </source>
</evidence>
<dbReference type="InterPro" id="IPR014752">
    <property type="entry name" value="Arrestin-like_C"/>
</dbReference>
<dbReference type="SMART" id="SM01017">
    <property type="entry name" value="Arrestin_C"/>
    <property type="match status" value="1"/>
</dbReference>
<dbReference type="Gene3D" id="2.60.40.640">
    <property type="match status" value="1"/>
</dbReference>
<dbReference type="SUPFAM" id="SSF81296">
    <property type="entry name" value="E set domains"/>
    <property type="match status" value="1"/>
</dbReference>
<dbReference type="EMBL" id="PJQM01005915">
    <property type="protein sequence ID" value="RCH80597.1"/>
    <property type="molecule type" value="Genomic_DNA"/>
</dbReference>
<evidence type="ECO:0000259" key="2">
    <source>
        <dbReference type="SMART" id="SM01017"/>
    </source>
</evidence>
<feature type="non-terminal residue" evidence="3">
    <location>
        <position position="1"/>
    </location>
</feature>
<protein>
    <recommendedName>
        <fullName evidence="2">Arrestin C-terminal-like domain-containing protein</fullName>
    </recommendedName>
</protein>
<organism evidence="3 4">
    <name type="scientific">Rhizopus stolonifer</name>
    <name type="common">Rhizopus nigricans</name>
    <dbReference type="NCBI Taxonomy" id="4846"/>
    <lineage>
        <taxon>Eukaryota</taxon>
        <taxon>Fungi</taxon>
        <taxon>Fungi incertae sedis</taxon>
        <taxon>Mucoromycota</taxon>
        <taxon>Mucoromycotina</taxon>
        <taxon>Mucoromycetes</taxon>
        <taxon>Mucorales</taxon>
        <taxon>Mucorineae</taxon>
        <taxon>Rhizopodaceae</taxon>
        <taxon>Rhizopus</taxon>
    </lineage>
</organism>
<dbReference type="AlphaFoldDB" id="A0A367ISE0"/>
<reference evidence="3 4" key="1">
    <citation type="journal article" date="2018" name="G3 (Bethesda)">
        <title>Phylogenetic and Phylogenomic Definition of Rhizopus Species.</title>
        <authorList>
            <person name="Gryganskyi A.P."/>
            <person name="Golan J."/>
            <person name="Dolatabadi S."/>
            <person name="Mondo S."/>
            <person name="Robb S."/>
            <person name="Idnurm A."/>
            <person name="Muszewska A."/>
            <person name="Steczkiewicz K."/>
            <person name="Masonjones S."/>
            <person name="Liao H.L."/>
            <person name="Gajdeczka M.T."/>
            <person name="Anike F."/>
            <person name="Vuek A."/>
            <person name="Anishchenko I.M."/>
            <person name="Voigt K."/>
            <person name="de Hoog G.S."/>
            <person name="Smith M.E."/>
            <person name="Heitman J."/>
            <person name="Vilgalys R."/>
            <person name="Stajich J.E."/>
        </authorList>
    </citation>
    <scope>NUCLEOTIDE SEQUENCE [LARGE SCALE GENOMIC DNA]</scope>
    <source>
        <strain evidence="3 4">LSU 92-RS-03</strain>
    </source>
</reference>
<dbReference type="OrthoDB" id="7785529at2759"/>
<keyword evidence="4" id="KW-1185">Reference proteome</keyword>
<evidence type="ECO:0000313" key="3">
    <source>
        <dbReference type="EMBL" id="RCH80597.1"/>
    </source>
</evidence>
<feature type="domain" description="Arrestin C-terminal-like" evidence="2">
    <location>
        <begin position="61"/>
        <end position="203"/>
    </location>
</feature>
<accession>A0A367ISE0</accession>
<comment type="caution">
    <text evidence="3">The sequence shown here is derived from an EMBL/GenBank/DDBJ whole genome shotgun (WGS) entry which is preliminary data.</text>
</comment>
<gene>
    <name evidence="3" type="ORF">CU098_003212</name>
</gene>
<dbReference type="InterPro" id="IPR011022">
    <property type="entry name" value="Arrestin_C-like"/>
</dbReference>